<accession>A0A9D9DZ79</accession>
<sequence>MSLDLASVHTRLVKAQGQIGAVDRMIASGDSVERILVQINAAKSALHKVAQMISEEAIADYLGNDEDKEDVKVIIERFSSLL</sequence>
<comment type="caution">
    <text evidence="2">The sequence shown here is derived from an EMBL/GenBank/DDBJ whole genome shotgun (WGS) entry which is preliminary data.</text>
</comment>
<protein>
    <submittedName>
        <fullName evidence="2">Metal-sensing transcriptional repressor</fullName>
    </submittedName>
</protein>
<dbReference type="AlphaFoldDB" id="A0A9D9DZ79"/>
<dbReference type="InterPro" id="IPR003735">
    <property type="entry name" value="Metal_Tscrpt_repr"/>
</dbReference>
<reference evidence="2" key="1">
    <citation type="submission" date="2020-10" db="EMBL/GenBank/DDBJ databases">
        <authorList>
            <person name="Gilroy R."/>
        </authorList>
    </citation>
    <scope>NUCLEOTIDE SEQUENCE</scope>
    <source>
        <strain evidence="2">7293</strain>
    </source>
</reference>
<evidence type="ECO:0000313" key="2">
    <source>
        <dbReference type="EMBL" id="MBO8435553.1"/>
    </source>
</evidence>
<organism evidence="2 3">
    <name type="scientific">Candidatus Ornithospirochaeta stercoripullorum</name>
    <dbReference type="NCBI Taxonomy" id="2840899"/>
    <lineage>
        <taxon>Bacteria</taxon>
        <taxon>Pseudomonadati</taxon>
        <taxon>Spirochaetota</taxon>
        <taxon>Spirochaetia</taxon>
        <taxon>Spirochaetales</taxon>
        <taxon>Spirochaetaceae</taxon>
        <taxon>Spirochaetaceae incertae sedis</taxon>
        <taxon>Candidatus Ornithospirochaeta</taxon>
    </lineage>
</organism>
<dbReference type="Proteomes" id="UP000823615">
    <property type="component" value="Unassembled WGS sequence"/>
</dbReference>
<reference evidence="2" key="2">
    <citation type="journal article" date="2021" name="PeerJ">
        <title>Extensive microbial diversity within the chicken gut microbiome revealed by metagenomics and culture.</title>
        <authorList>
            <person name="Gilroy R."/>
            <person name="Ravi A."/>
            <person name="Getino M."/>
            <person name="Pursley I."/>
            <person name="Horton D.L."/>
            <person name="Alikhan N.F."/>
            <person name="Baker D."/>
            <person name="Gharbi K."/>
            <person name="Hall N."/>
            <person name="Watson M."/>
            <person name="Adriaenssens E.M."/>
            <person name="Foster-Nyarko E."/>
            <person name="Jarju S."/>
            <person name="Secka A."/>
            <person name="Antonio M."/>
            <person name="Oren A."/>
            <person name="Chaudhuri R.R."/>
            <person name="La Ragione R."/>
            <person name="Hildebrand F."/>
            <person name="Pallen M.J."/>
        </authorList>
    </citation>
    <scope>NUCLEOTIDE SEQUENCE</scope>
    <source>
        <strain evidence="2">7293</strain>
    </source>
</reference>
<dbReference type="GO" id="GO:0003677">
    <property type="term" value="F:DNA binding"/>
    <property type="evidence" value="ECO:0007669"/>
    <property type="project" value="InterPro"/>
</dbReference>
<proteinExistence type="inferred from homology"/>
<evidence type="ECO:0000313" key="3">
    <source>
        <dbReference type="Proteomes" id="UP000823615"/>
    </source>
</evidence>
<evidence type="ECO:0000256" key="1">
    <source>
        <dbReference type="ARBA" id="ARBA00005260"/>
    </source>
</evidence>
<dbReference type="InterPro" id="IPR038390">
    <property type="entry name" value="Metal_Tscrpt_repr_sf"/>
</dbReference>
<comment type="similarity">
    <text evidence="1">Belongs to the FrmR/RcnR family.</text>
</comment>
<gene>
    <name evidence="2" type="ORF">IAA97_01045</name>
</gene>
<dbReference type="Pfam" id="PF02583">
    <property type="entry name" value="Trns_repr_metal"/>
    <property type="match status" value="1"/>
</dbReference>
<name>A0A9D9DZ79_9SPIO</name>
<dbReference type="EMBL" id="JADIMT010000019">
    <property type="protein sequence ID" value="MBO8435553.1"/>
    <property type="molecule type" value="Genomic_DNA"/>
</dbReference>
<dbReference type="Gene3D" id="1.20.58.1000">
    <property type="entry name" value="Metal-sensitive repressor, helix protomer"/>
    <property type="match status" value="1"/>
</dbReference>
<dbReference type="GO" id="GO:0045892">
    <property type="term" value="P:negative regulation of DNA-templated transcription"/>
    <property type="evidence" value="ECO:0007669"/>
    <property type="project" value="UniProtKB-ARBA"/>
</dbReference>
<dbReference type="GO" id="GO:0046872">
    <property type="term" value="F:metal ion binding"/>
    <property type="evidence" value="ECO:0007669"/>
    <property type="project" value="InterPro"/>
</dbReference>